<comment type="caution">
    <text evidence="1">The sequence shown here is derived from an EMBL/GenBank/DDBJ whole genome shotgun (WGS) entry which is preliminary data.</text>
</comment>
<evidence type="ECO:0000313" key="2">
    <source>
        <dbReference type="Proteomes" id="UP001153954"/>
    </source>
</evidence>
<protein>
    <submittedName>
        <fullName evidence="1">Uncharacterized protein</fullName>
    </submittedName>
</protein>
<evidence type="ECO:0000313" key="1">
    <source>
        <dbReference type="EMBL" id="CAH2086493.1"/>
    </source>
</evidence>
<keyword evidence="2" id="KW-1185">Reference proteome</keyword>
<dbReference type="EMBL" id="CAKOGL010000005">
    <property type="protein sequence ID" value="CAH2086493.1"/>
    <property type="molecule type" value="Genomic_DNA"/>
</dbReference>
<dbReference type="AlphaFoldDB" id="A0AAU9TK94"/>
<name>A0AAU9TK94_EUPED</name>
<gene>
    <name evidence="1" type="ORF">EEDITHA_LOCUS2867</name>
</gene>
<organism evidence="1 2">
    <name type="scientific">Euphydryas editha</name>
    <name type="common">Edith's checkerspot</name>
    <dbReference type="NCBI Taxonomy" id="104508"/>
    <lineage>
        <taxon>Eukaryota</taxon>
        <taxon>Metazoa</taxon>
        <taxon>Ecdysozoa</taxon>
        <taxon>Arthropoda</taxon>
        <taxon>Hexapoda</taxon>
        <taxon>Insecta</taxon>
        <taxon>Pterygota</taxon>
        <taxon>Neoptera</taxon>
        <taxon>Endopterygota</taxon>
        <taxon>Lepidoptera</taxon>
        <taxon>Glossata</taxon>
        <taxon>Ditrysia</taxon>
        <taxon>Papilionoidea</taxon>
        <taxon>Nymphalidae</taxon>
        <taxon>Nymphalinae</taxon>
        <taxon>Euphydryas</taxon>
    </lineage>
</organism>
<sequence length="101" mass="11453">MYYISASQCSKCWRLGHMPKRCPCNKIACSKCGGIHANCKTTVYKCMNCEGSHMAVPKQCPVFIKKKNLRELMAEYNCTYKKALISMYRLGAYNPSEPLGK</sequence>
<reference evidence="1" key="1">
    <citation type="submission" date="2022-03" db="EMBL/GenBank/DDBJ databases">
        <authorList>
            <person name="Tunstrom K."/>
        </authorList>
    </citation>
    <scope>NUCLEOTIDE SEQUENCE</scope>
</reference>
<proteinExistence type="predicted"/>
<accession>A0AAU9TK94</accession>
<dbReference type="Proteomes" id="UP001153954">
    <property type="component" value="Unassembled WGS sequence"/>
</dbReference>